<name>A0A9N8PYR1_CHRIL</name>
<evidence type="ECO:0000313" key="2">
    <source>
        <dbReference type="Proteomes" id="UP001154114"/>
    </source>
</evidence>
<dbReference type="EMBL" id="LR824014">
    <property type="protein sequence ID" value="CAD0200070.1"/>
    <property type="molecule type" value="Genomic_DNA"/>
</dbReference>
<gene>
    <name evidence="1" type="ORF">CINC_LOCUS1758</name>
</gene>
<protein>
    <submittedName>
        <fullName evidence="1">Uncharacterized protein</fullName>
    </submittedName>
</protein>
<accession>A0A9N8PYR1</accession>
<organism evidence="1 2">
    <name type="scientific">Chrysodeixis includens</name>
    <name type="common">Soybean looper</name>
    <name type="synonym">Pseudoplusia includens</name>
    <dbReference type="NCBI Taxonomy" id="689277"/>
    <lineage>
        <taxon>Eukaryota</taxon>
        <taxon>Metazoa</taxon>
        <taxon>Ecdysozoa</taxon>
        <taxon>Arthropoda</taxon>
        <taxon>Hexapoda</taxon>
        <taxon>Insecta</taxon>
        <taxon>Pterygota</taxon>
        <taxon>Neoptera</taxon>
        <taxon>Endopterygota</taxon>
        <taxon>Lepidoptera</taxon>
        <taxon>Glossata</taxon>
        <taxon>Ditrysia</taxon>
        <taxon>Noctuoidea</taxon>
        <taxon>Noctuidae</taxon>
        <taxon>Plusiinae</taxon>
        <taxon>Chrysodeixis</taxon>
    </lineage>
</organism>
<evidence type="ECO:0000313" key="1">
    <source>
        <dbReference type="EMBL" id="CAD0200070.1"/>
    </source>
</evidence>
<dbReference type="Proteomes" id="UP001154114">
    <property type="component" value="Chromosome 11"/>
</dbReference>
<dbReference type="AlphaFoldDB" id="A0A9N8PYR1"/>
<keyword evidence="2" id="KW-1185">Reference proteome</keyword>
<sequence>MAAVRLLCTSSSWFQRCSCWSAVAARFARPSQATFHLSASSLVLCSTLSPLAASAPEQSSRARSRTTSKSGCWFSRSFLAWFSFSRCSLSASTDVTGSSSMLFLSKIALILSTSWQKSFQISRSCSN</sequence>
<reference evidence="1" key="1">
    <citation type="submission" date="2021-12" db="EMBL/GenBank/DDBJ databases">
        <authorList>
            <person name="King R."/>
        </authorList>
    </citation>
    <scope>NUCLEOTIDE SEQUENCE</scope>
</reference>
<proteinExistence type="predicted"/>